<dbReference type="AlphaFoldDB" id="A0A1Y0IPX3"/>
<accession>A0A1Y0IPX3</accession>
<gene>
    <name evidence="1" type="ORF">CBW65_14575</name>
</gene>
<dbReference type="Pfam" id="PF10676">
    <property type="entry name" value="gerPA"/>
    <property type="match status" value="1"/>
</dbReference>
<keyword evidence="2" id="KW-1185">Reference proteome</keyword>
<protein>
    <recommendedName>
        <fullName evidence="3">Spore germination protein</fullName>
    </recommendedName>
</protein>
<dbReference type="KEGG" id="tum:CBW65_14575"/>
<reference evidence="2" key="1">
    <citation type="submission" date="2017-05" db="EMBL/GenBank/DDBJ databases">
        <authorList>
            <person name="Sung H."/>
        </authorList>
    </citation>
    <scope>NUCLEOTIDE SEQUENCE [LARGE SCALE GENOMIC DNA]</scope>
    <source>
        <strain evidence="2">AR23208</strain>
    </source>
</reference>
<name>A0A1Y0IPX3_9BACL</name>
<evidence type="ECO:0000313" key="2">
    <source>
        <dbReference type="Proteomes" id="UP000195437"/>
    </source>
</evidence>
<organism evidence="1 2">
    <name type="scientific">Tumebacillus avium</name>
    <dbReference type="NCBI Taxonomy" id="1903704"/>
    <lineage>
        <taxon>Bacteria</taxon>
        <taxon>Bacillati</taxon>
        <taxon>Bacillota</taxon>
        <taxon>Bacilli</taxon>
        <taxon>Bacillales</taxon>
        <taxon>Alicyclobacillaceae</taxon>
        <taxon>Tumebacillus</taxon>
    </lineage>
</organism>
<proteinExistence type="predicted"/>
<evidence type="ECO:0000313" key="1">
    <source>
        <dbReference type="EMBL" id="ARU62089.1"/>
    </source>
</evidence>
<sequence>MPIGGINVFAFKVNVIDKGYINIGPSFVQDWNGYSKQNYGSGEANGDVSSQMAGATNIMDTDLTDQNVSRASAI</sequence>
<dbReference type="Proteomes" id="UP000195437">
    <property type="component" value="Chromosome"/>
</dbReference>
<dbReference type="InterPro" id="IPR019618">
    <property type="entry name" value="Spore_germination_GerPA"/>
</dbReference>
<dbReference type="RefSeq" id="WP_087457454.1">
    <property type="nucleotide sequence ID" value="NZ_CP021434.1"/>
</dbReference>
<dbReference type="OrthoDB" id="2680365at2"/>
<dbReference type="EMBL" id="CP021434">
    <property type="protein sequence ID" value="ARU62089.1"/>
    <property type="molecule type" value="Genomic_DNA"/>
</dbReference>
<evidence type="ECO:0008006" key="3">
    <source>
        <dbReference type="Google" id="ProtNLM"/>
    </source>
</evidence>